<dbReference type="PANTHER" id="PTHR10934:SF2">
    <property type="entry name" value="LARGE RIBOSOMAL SUBUNIT PROTEIN EL18"/>
    <property type="match status" value="1"/>
</dbReference>
<dbReference type="PROSITE" id="PS01106">
    <property type="entry name" value="RIBOSOMAL_L18E"/>
    <property type="match status" value="1"/>
</dbReference>
<dbReference type="GO" id="GO:0003735">
    <property type="term" value="F:structural constituent of ribosome"/>
    <property type="evidence" value="ECO:0007669"/>
    <property type="project" value="InterPro"/>
</dbReference>
<dbReference type="Gene3D" id="3.100.10.10">
    <property type="match status" value="1"/>
</dbReference>
<dbReference type="GO" id="GO:0022625">
    <property type="term" value="C:cytosolic large ribosomal subunit"/>
    <property type="evidence" value="ECO:0007669"/>
    <property type="project" value="TreeGrafter"/>
</dbReference>
<accession>A0A9Y1BP74</accession>
<dbReference type="GO" id="GO:0003723">
    <property type="term" value="F:RNA binding"/>
    <property type="evidence" value="ECO:0007669"/>
    <property type="project" value="TreeGrafter"/>
</dbReference>
<gene>
    <name evidence="4" type="primary">rpl18e</name>
    <name evidence="6" type="ORF">K9W46_08900</name>
</gene>
<dbReference type="SUPFAM" id="SSF52080">
    <property type="entry name" value="Ribosomal proteins L15p and L18e"/>
    <property type="match status" value="1"/>
</dbReference>
<keyword evidence="3 4" id="KW-0687">Ribonucleoprotein</keyword>
<dbReference type="GO" id="GO:0006412">
    <property type="term" value="P:translation"/>
    <property type="evidence" value="ECO:0007669"/>
    <property type="project" value="UniProtKB-UniRule"/>
</dbReference>
<dbReference type="HAMAP" id="MF_00329">
    <property type="entry name" value="Ribosomal_eL18"/>
    <property type="match status" value="1"/>
</dbReference>
<organism evidence="6">
    <name type="scientific">Candidatus Heimdallarchaeum endolithica</name>
    <dbReference type="NCBI Taxonomy" id="2876572"/>
    <lineage>
        <taxon>Archaea</taxon>
        <taxon>Promethearchaeati</taxon>
        <taxon>Candidatus Heimdallarchaeota</taxon>
        <taxon>Candidatus Heimdallarchaeia (ex Rinke et al. 2021) (nom. nud.)</taxon>
        <taxon>Candidatus Heimdallarchaeales</taxon>
        <taxon>Candidatus Heimdallarchaeaceae</taxon>
        <taxon>Candidatus Heimdallarchaeum</taxon>
    </lineage>
</organism>
<keyword evidence="2 4" id="KW-0689">Ribosomal protein</keyword>
<evidence type="ECO:0000256" key="1">
    <source>
        <dbReference type="ARBA" id="ARBA00006815"/>
    </source>
</evidence>
<feature type="domain" description="Large ribosomal subunit protein uL15/eL18" evidence="5">
    <location>
        <begin position="15"/>
        <end position="117"/>
    </location>
</feature>
<dbReference type="AlphaFoldDB" id="A0A9Y1BP74"/>
<dbReference type="InterPro" id="IPR021132">
    <property type="entry name" value="Ribosomal_eL18/eL18-A/B/_CS"/>
</dbReference>
<sequence>MPKRTGPTDSNLIEVINLLKKLSSEHDVQIWKTVAEKLEKPRRQRATVNLSKINRYVNNDEIAVVPGSVLSSGVLDHPVTIAALRFSENAKAKIADSNSKMMTLTELIKNPPEPKKVKIIV</sequence>
<evidence type="ECO:0000313" key="6">
    <source>
        <dbReference type="EMBL" id="UJG42510.1"/>
    </source>
</evidence>
<evidence type="ECO:0000256" key="2">
    <source>
        <dbReference type="ARBA" id="ARBA00022980"/>
    </source>
</evidence>
<protein>
    <recommendedName>
        <fullName evidence="4">Large ribosomal subunit protein eL18</fullName>
    </recommendedName>
</protein>
<name>A0A9Y1BP74_9ARCH</name>
<evidence type="ECO:0000259" key="5">
    <source>
        <dbReference type="Pfam" id="PF17135"/>
    </source>
</evidence>
<evidence type="ECO:0000256" key="4">
    <source>
        <dbReference type="HAMAP-Rule" id="MF_00329"/>
    </source>
</evidence>
<dbReference type="InterPro" id="IPR021131">
    <property type="entry name" value="Ribosomal_uL15/eL18"/>
</dbReference>
<dbReference type="EMBL" id="CP084167">
    <property type="protein sequence ID" value="UJG42510.1"/>
    <property type="molecule type" value="Genomic_DNA"/>
</dbReference>
<dbReference type="Pfam" id="PF17135">
    <property type="entry name" value="Ribosomal_L18"/>
    <property type="match status" value="1"/>
</dbReference>
<dbReference type="InterPro" id="IPR022947">
    <property type="entry name" value="Ribosomal_eL18_arc"/>
</dbReference>
<dbReference type="Proteomes" id="UP001200513">
    <property type="component" value="Chromosome"/>
</dbReference>
<dbReference type="InterPro" id="IPR000039">
    <property type="entry name" value="Ribosomal_eL18"/>
</dbReference>
<dbReference type="NCBIfam" id="NF003079">
    <property type="entry name" value="PRK04005.1"/>
    <property type="match status" value="1"/>
</dbReference>
<proteinExistence type="inferred from homology"/>
<evidence type="ECO:0000256" key="3">
    <source>
        <dbReference type="ARBA" id="ARBA00023274"/>
    </source>
</evidence>
<reference evidence="6" key="1">
    <citation type="journal article" date="2022" name="Nat. Microbiol.">
        <title>Unique mobile elements and scalable gene flow at the prokaryote-eukaryote boundary revealed by circularized Asgard archaea genomes.</title>
        <authorList>
            <person name="Wu F."/>
            <person name="Speth D.R."/>
            <person name="Philosof A."/>
            <person name="Cremiere A."/>
            <person name="Narayanan A."/>
            <person name="Barco R.A."/>
            <person name="Connon S.A."/>
            <person name="Amend J.P."/>
            <person name="Antoshechkin I.A."/>
            <person name="Orphan V.J."/>
        </authorList>
    </citation>
    <scope>NUCLEOTIDE SEQUENCE</scope>
    <source>
        <strain evidence="6">PR6</strain>
    </source>
</reference>
<dbReference type="InterPro" id="IPR036227">
    <property type="entry name" value="Ribosomal_uL15/eL18_sf"/>
</dbReference>
<dbReference type="PANTHER" id="PTHR10934">
    <property type="entry name" value="60S RIBOSOMAL PROTEIN L18"/>
    <property type="match status" value="1"/>
</dbReference>
<comment type="similarity">
    <text evidence="1 4">Belongs to the eukaryotic ribosomal protein eL18 family.</text>
</comment>